<dbReference type="STRING" id="180088.A0A1J8PLL1"/>
<reference evidence="2 3" key="1">
    <citation type="submission" date="2016-03" db="EMBL/GenBank/DDBJ databases">
        <title>Comparative genomics of the ectomycorrhizal sister species Rhizopogon vinicolor and Rhizopogon vesiculosus (Basidiomycota: Boletales) reveals a divergence of the mating type B locus.</title>
        <authorList>
            <person name="Mujic A.B."/>
            <person name="Kuo A."/>
            <person name="Tritt A."/>
            <person name="Lipzen A."/>
            <person name="Chen C."/>
            <person name="Johnson J."/>
            <person name="Sharma A."/>
            <person name="Barry K."/>
            <person name="Grigoriev I.V."/>
            <person name="Spatafora J.W."/>
        </authorList>
    </citation>
    <scope>NUCLEOTIDE SEQUENCE [LARGE SCALE GENOMIC DNA]</scope>
    <source>
        <strain evidence="2 3">AM-OR11-056</strain>
    </source>
</reference>
<sequence length="73" mass="8225">MLAEIDYNFGRAFHQLGLHSHAVSHYERVLEMAEKWGGDTSVAKEAAYNLSLIYVTTGAVPLADALYRRWLSI</sequence>
<dbReference type="GO" id="GO:0006383">
    <property type="term" value="P:transcription by RNA polymerase III"/>
    <property type="evidence" value="ECO:0007669"/>
    <property type="project" value="InterPro"/>
</dbReference>
<dbReference type="PANTHER" id="PTHR23082:SF0">
    <property type="entry name" value="GENERAL TRANSCRIPTION FACTOR 3C POLYPEPTIDE 3"/>
    <property type="match status" value="1"/>
</dbReference>
<dbReference type="PROSITE" id="PS50005">
    <property type="entry name" value="TPR"/>
    <property type="match status" value="1"/>
</dbReference>
<organism evidence="2 3">
    <name type="scientific">Rhizopogon vesiculosus</name>
    <dbReference type="NCBI Taxonomy" id="180088"/>
    <lineage>
        <taxon>Eukaryota</taxon>
        <taxon>Fungi</taxon>
        <taxon>Dikarya</taxon>
        <taxon>Basidiomycota</taxon>
        <taxon>Agaricomycotina</taxon>
        <taxon>Agaricomycetes</taxon>
        <taxon>Agaricomycetidae</taxon>
        <taxon>Boletales</taxon>
        <taxon>Suillineae</taxon>
        <taxon>Rhizopogonaceae</taxon>
        <taxon>Rhizopogon</taxon>
    </lineage>
</organism>
<dbReference type="InterPro" id="IPR039340">
    <property type="entry name" value="Tfc4/TFIIIC-102/Sfc4"/>
</dbReference>
<evidence type="ECO:0000313" key="3">
    <source>
        <dbReference type="Proteomes" id="UP000183567"/>
    </source>
</evidence>
<dbReference type="PANTHER" id="PTHR23082">
    <property type="entry name" value="TRANSCRIPTION INITIATION FACTOR IIIC TFIIIC , POLYPEPTIDE 3-RELATED"/>
    <property type="match status" value="1"/>
</dbReference>
<dbReference type="AlphaFoldDB" id="A0A1J8PLL1"/>
<dbReference type="GO" id="GO:0000127">
    <property type="term" value="C:transcription factor TFIIIC complex"/>
    <property type="evidence" value="ECO:0007669"/>
    <property type="project" value="TreeGrafter"/>
</dbReference>
<dbReference type="OrthoDB" id="9991317at2759"/>
<dbReference type="Proteomes" id="UP000183567">
    <property type="component" value="Unassembled WGS sequence"/>
</dbReference>
<dbReference type="EMBL" id="LVVM01006225">
    <property type="protein sequence ID" value="OJA08707.1"/>
    <property type="molecule type" value="Genomic_DNA"/>
</dbReference>
<evidence type="ECO:0000256" key="1">
    <source>
        <dbReference type="PROSITE-ProRule" id="PRU00339"/>
    </source>
</evidence>
<accession>A0A1J8PLL1</accession>
<keyword evidence="1" id="KW-0802">TPR repeat</keyword>
<dbReference type="InterPro" id="IPR019734">
    <property type="entry name" value="TPR_rpt"/>
</dbReference>
<dbReference type="Pfam" id="PF13424">
    <property type="entry name" value="TPR_12"/>
    <property type="match status" value="1"/>
</dbReference>
<name>A0A1J8PLL1_9AGAM</name>
<dbReference type="Gene3D" id="1.25.40.10">
    <property type="entry name" value="Tetratricopeptide repeat domain"/>
    <property type="match status" value="1"/>
</dbReference>
<dbReference type="InterPro" id="IPR011990">
    <property type="entry name" value="TPR-like_helical_dom_sf"/>
</dbReference>
<evidence type="ECO:0000313" key="2">
    <source>
        <dbReference type="EMBL" id="OJA08707.1"/>
    </source>
</evidence>
<protein>
    <submittedName>
        <fullName evidence="2">Uncharacterized protein</fullName>
    </submittedName>
</protein>
<proteinExistence type="predicted"/>
<gene>
    <name evidence="2" type="ORF">AZE42_08888</name>
</gene>
<comment type="caution">
    <text evidence="2">The sequence shown here is derived from an EMBL/GenBank/DDBJ whole genome shotgun (WGS) entry which is preliminary data.</text>
</comment>
<feature type="repeat" description="TPR" evidence="1">
    <location>
        <begin position="3"/>
        <end position="36"/>
    </location>
</feature>
<keyword evidence="3" id="KW-1185">Reference proteome</keyword>
<dbReference type="SUPFAM" id="SSF48452">
    <property type="entry name" value="TPR-like"/>
    <property type="match status" value="1"/>
</dbReference>